<dbReference type="EMBL" id="FWZT01000056">
    <property type="protein sequence ID" value="SMF84522.1"/>
    <property type="molecule type" value="Genomic_DNA"/>
</dbReference>
<reference evidence="2" key="1">
    <citation type="submission" date="2017-04" db="EMBL/GenBank/DDBJ databases">
        <authorList>
            <person name="Varghese N."/>
            <person name="Submissions S."/>
        </authorList>
    </citation>
    <scope>NUCLEOTIDE SEQUENCE [LARGE SCALE GENOMIC DNA]</scope>
    <source>
        <strain evidence="2">RKEM611</strain>
    </source>
</reference>
<dbReference type="Proteomes" id="UP000192907">
    <property type="component" value="Unassembled WGS sequence"/>
</dbReference>
<protein>
    <submittedName>
        <fullName evidence="1">Uncharacterized protein</fullName>
    </submittedName>
</protein>
<name>A0A1Y6CS83_9BACT</name>
<dbReference type="RefSeq" id="WP_143478321.1">
    <property type="nucleotide sequence ID" value="NZ_FWZT01000056.1"/>
</dbReference>
<evidence type="ECO:0000313" key="1">
    <source>
        <dbReference type="EMBL" id="SMF84522.1"/>
    </source>
</evidence>
<accession>A0A1Y6CS83</accession>
<keyword evidence="2" id="KW-1185">Reference proteome</keyword>
<evidence type="ECO:0000313" key="2">
    <source>
        <dbReference type="Proteomes" id="UP000192907"/>
    </source>
</evidence>
<organism evidence="1 2">
    <name type="scientific">Pseudobacteriovorax antillogorgiicola</name>
    <dbReference type="NCBI Taxonomy" id="1513793"/>
    <lineage>
        <taxon>Bacteria</taxon>
        <taxon>Pseudomonadati</taxon>
        <taxon>Bdellovibrionota</taxon>
        <taxon>Oligoflexia</taxon>
        <taxon>Oligoflexales</taxon>
        <taxon>Pseudobacteriovoracaceae</taxon>
        <taxon>Pseudobacteriovorax</taxon>
    </lineage>
</organism>
<proteinExistence type="predicted"/>
<sequence length="79" mass="8726">MKGNSFGTYRLTLHFDRRPMGSVKLKIDEIPSAYRFFIDGELVVEQGKVAKEADSEQPKAGARVVELTPGDRSVELGSV</sequence>
<gene>
    <name evidence="1" type="ORF">SAMN06296036_1565</name>
</gene>
<dbReference type="AlphaFoldDB" id="A0A1Y6CS83"/>